<evidence type="ECO:0000256" key="2">
    <source>
        <dbReference type="SAM" id="Phobius"/>
    </source>
</evidence>
<protein>
    <recommendedName>
        <fullName evidence="3">DUF6535 domain-containing protein</fullName>
    </recommendedName>
</protein>
<sequence length="260" mass="28966">MPGSQVAKEEEVNDFNLGRESEPQPPVDEDGFQFAPKKPEGDLWEIALEPLMKREREQCDAWKEEVQNLLIFAGLFSAVVTAFIIESYKTLHVDPQDTMVTLLSHILVRLENGSATGSPTSSLPSSQVTFVPDKSAERINSFWFISLVLSLATALIGIISLQWLREYQSYANFNSEKTFAIFNMRKDGLEKWHVPKVFAALPLLLQGALVLFLAGMIDFSLALGIKVAIPRSKARYCSISINPAPTVTRYTSDEFSSSSD</sequence>
<name>A0A8H4VQ49_9AGAR</name>
<keyword evidence="2" id="KW-0812">Transmembrane</keyword>
<keyword evidence="2" id="KW-0472">Membrane</keyword>
<keyword evidence="2" id="KW-1133">Transmembrane helix</keyword>
<accession>A0A8H4VQ49</accession>
<keyword evidence="5" id="KW-1185">Reference proteome</keyword>
<dbReference type="Proteomes" id="UP000521872">
    <property type="component" value="Unassembled WGS sequence"/>
</dbReference>
<evidence type="ECO:0000259" key="3">
    <source>
        <dbReference type="Pfam" id="PF20153"/>
    </source>
</evidence>
<dbReference type="EMBL" id="JAACJL010000017">
    <property type="protein sequence ID" value="KAF4618776.1"/>
    <property type="molecule type" value="Genomic_DNA"/>
</dbReference>
<dbReference type="Pfam" id="PF20153">
    <property type="entry name" value="DUF6535"/>
    <property type="match status" value="1"/>
</dbReference>
<evidence type="ECO:0000256" key="1">
    <source>
        <dbReference type="SAM" id="MobiDB-lite"/>
    </source>
</evidence>
<reference evidence="4 5" key="1">
    <citation type="submission" date="2019-12" db="EMBL/GenBank/DDBJ databases">
        <authorList>
            <person name="Floudas D."/>
            <person name="Bentzer J."/>
            <person name="Ahren D."/>
            <person name="Johansson T."/>
            <person name="Persson P."/>
            <person name="Tunlid A."/>
        </authorList>
    </citation>
    <scope>NUCLEOTIDE SEQUENCE [LARGE SCALE GENOMIC DNA]</scope>
    <source>
        <strain evidence="4 5">CBS 102.39</strain>
    </source>
</reference>
<gene>
    <name evidence="4" type="ORF">D9613_009779</name>
</gene>
<feature type="region of interest" description="Disordered" evidence="1">
    <location>
        <begin position="1"/>
        <end position="38"/>
    </location>
</feature>
<evidence type="ECO:0000313" key="5">
    <source>
        <dbReference type="Proteomes" id="UP000521872"/>
    </source>
</evidence>
<evidence type="ECO:0000313" key="4">
    <source>
        <dbReference type="EMBL" id="KAF4618776.1"/>
    </source>
</evidence>
<feature type="domain" description="DUF6535" evidence="3">
    <location>
        <begin position="44"/>
        <end position="220"/>
    </location>
</feature>
<feature type="transmembrane region" description="Helical" evidence="2">
    <location>
        <begin position="203"/>
        <end position="225"/>
    </location>
</feature>
<feature type="transmembrane region" description="Helical" evidence="2">
    <location>
        <begin position="142"/>
        <end position="164"/>
    </location>
</feature>
<comment type="caution">
    <text evidence="4">The sequence shown here is derived from an EMBL/GenBank/DDBJ whole genome shotgun (WGS) entry which is preliminary data.</text>
</comment>
<organism evidence="4 5">
    <name type="scientific">Agrocybe pediades</name>
    <dbReference type="NCBI Taxonomy" id="84607"/>
    <lineage>
        <taxon>Eukaryota</taxon>
        <taxon>Fungi</taxon>
        <taxon>Dikarya</taxon>
        <taxon>Basidiomycota</taxon>
        <taxon>Agaricomycotina</taxon>
        <taxon>Agaricomycetes</taxon>
        <taxon>Agaricomycetidae</taxon>
        <taxon>Agaricales</taxon>
        <taxon>Agaricineae</taxon>
        <taxon>Strophariaceae</taxon>
        <taxon>Agrocybe</taxon>
    </lineage>
</organism>
<dbReference type="InterPro" id="IPR045338">
    <property type="entry name" value="DUF6535"/>
</dbReference>
<dbReference type="AlphaFoldDB" id="A0A8H4VQ49"/>
<proteinExistence type="predicted"/>